<dbReference type="Proteomes" id="UP000824120">
    <property type="component" value="Chromosome 10"/>
</dbReference>
<dbReference type="AlphaFoldDB" id="A0A9J5WZD7"/>
<evidence type="ECO:0000313" key="1">
    <source>
        <dbReference type="EMBL" id="KAG5581281.1"/>
    </source>
</evidence>
<gene>
    <name evidence="1" type="ORF">H5410_051908</name>
</gene>
<sequence length="65" mass="7577">MLTSFESRMIMSLTTENKNKQLFSTKMFMHGATLFNLIKDLEVPLMNNTEVVEDLNQFKAQQFSN</sequence>
<dbReference type="EMBL" id="JACXVP010000010">
    <property type="protein sequence ID" value="KAG5581281.1"/>
    <property type="molecule type" value="Genomic_DNA"/>
</dbReference>
<protein>
    <submittedName>
        <fullName evidence="1">Uncharacterized protein</fullName>
    </submittedName>
</protein>
<organism evidence="1 2">
    <name type="scientific">Solanum commersonii</name>
    <name type="common">Commerson's wild potato</name>
    <name type="synonym">Commerson's nightshade</name>
    <dbReference type="NCBI Taxonomy" id="4109"/>
    <lineage>
        <taxon>Eukaryota</taxon>
        <taxon>Viridiplantae</taxon>
        <taxon>Streptophyta</taxon>
        <taxon>Embryophyta</taxon>
        <taxon>Tracheophyta</taxon>
        <taxon>Spermatophyta</taxon>
        <taxon>Magnoliopsida</taxon>
        <taxon>eudicotyledons</taxon>
        <taxon>Gunneridae</taxon>
        <taxon>Pentapetalae</taxon>
        <taxon>asterids</taxon>
        <taxon>lamiids</taxon>
        <taxon>Solanales</taxon>
        <taxon>Solanaceae</taxon>
        <taxon>Solanoideae</taxon>
        <taxon>Solaneae</taxon>
        <taxon>Solanum</taxon>
    </lineage>
</organism>
<keyword evidence="2" id="KW-1185">Reference proteome</keyword>
<reference evidence="1 2" key="1">
    <citation type="submission" date="2020-09" db="EMBL/GenBank/DDBJ databases">
        <title>De no assembly of potato wild relative species, Solanum commersonii.</title>
        <authorList>
            <person name="Cho K."/>
        </authorList>
    </citation>
    <scope>NUCLEOTIDE SEQUENCE [LARGE SCALE GENOMIC DNA]</scope>
    <source>
        <strain evidence="1">LZ3.2</strain>
        <tissue evidence="1">Leaf</tissue>
    </source>
</reference>
<name>A0A9J5WZD7_SOLCO</name>
<comment type="caution">
    <text evidence="1">The sequence shown here is derived from an EMBL/GenBank/DDBJ whole genome shotgun (WGS) entry which is preliminary data.</text>
</comment>
<accession>A0A9J5WZD7</accession>
<evidence type="ECO:0000313" key="2">
    <source>
        <dbReference type="Proteomes" id="UP000824120"/>
    </source>
</evidence>
<proteinExistence type="predicted"/>